<feature type="transmembrane region" description="Helical" evidence="1">
    <location>
        <begin position="111"/>
        <end position="132"/>
    </location>
</feature>
<name>A0AAE2C3G1_9LAMI</name>
<gene>
    <name evidence="2" type="ORF">Sango_0346700</name>
</gene>
<accession>A0AAE2C3G1</accession>
<reference evidence="2" key="2">
    <citation type="journal article" date="2024" name="Plant">
        <title>Genomic evolution and insights into agronomic trait innovations of Sesamum species.</title>
        <authorList>
            <person name="Miao H."/>
            <person name="Wang L."/>
            <person name="Qu L."/>
            <person name="Liu H."/>
            <person name="Sun Y."/>
            <person name="Le M."/>
            <person name="Wang Q."/>
            <person name="Wei S."/>
            <person name="Zheng Y."/>
            <person name="Lin W."/>
            <person name="Duan Y."/>
            <person name="Cao H."/>
            <person name="Xiong S."/>
            <person name="Wang X."/>
            <person name="Wei L."/>
            <person name="Li C."/>
            <person name="Ma Q."/>
            <person name="Ju M."/>
            <person name="Zhao R."/>
            <person name="Li G."/>
            <person name="Mu C."/>
            <person name="Tian Q."/>
            <person name="Mei H."/>
            <person name="Zhang T."/>
            <person name="Gao T."/>
            <person name="Zhang H."/>
        </authorList>
    </citation>
    <scope>NUCLEOTIDE SEQUENCE</scope>
    <source>
        <strain evidence="2">K16</strain>
    </source>
</reference>
<evidence type="ECO:0000313" key="3">
    <source>
        <dbReference type="Proteomes" id="UP001289374"/>
    </source>
</evidence>
<comment type="caution">
    <text evidence="2">The sequence shown here is derived from an EMBL/GenBank/DDBJ whole genome shotgun (WGS) entry which is preliminary data.</text>
</comment>
<protein>
    <submittedName>
        <fullName evidence="2">Uncharacterized protein</fullName>
    </submittedName>
</protein>
<reference evidence="2" key="1">
    <citation type="submission" date="2020-06" db="EMBL/GenBank/DDBJ databases">
        <authorList>
            <person name="Li T."/>
            <person name="Hu X."/>
            <person name="Zhang T."/>
            <person name="Song X."/>
            <person name="Zhang H."/>
            <person name="Dai N."/>
            <person name="Sheng W."/>
            <person name="Hou X."/>
            <person name="Wei L."/>
        </authorList>
    </citation>
    <scope>NUCLEOTIDE SEQUENCE</scope>
    <source>
        <strain evidence="2">K16</strain>
        <tissue evidence="2">Leaf</tissue>
    </source>
</reference>
<keyword evidence="1" id="KW-1133">Transmembrane helix</keyword>
<feature type="transmembrane region" description="Helical" evidence="1">
    <location>
        <begin position="6"/>
        <end position="24"/>
    </location>
</feature>
<keyword evidence="1" id="KW-0812">Transmembrane</keyword>
<dbReference type="PANTHER" id="PTHR34132:SF4">
    <property type="entry name" value="EXPRESSED PROTEIN"/>
    <property type="match status" value="1"/>
</dbReference>
<organism evidence="2 3">
    <name type="scientific">Sesamum angolense</name>
    <dbReference type="NCBI Taxonomy" id="2727404"/>
    <lineage>
        <taxon>Eukaryota</taxon>
        <taxon>Viridiplantae</taxon>
        <taxon>Streptophyta</taxon>
        <taxon>Embryophyta</taxon>
        <taxon>Tracheophyta</taxon>
        <taxon>Spermatophyta</taxon>
        <taxon>Magnoliopsida</taxon>
        <taxon>eudicotyledons</taxon>
        <taxon>Gunneridae</taxon>
        <taxon>Pentapetalae</taxon>
        <taxon>asterids</taxon>
        <taxon>lamiids</taxon>
        <taxon>Lamiales</taxon>
        <taxon>Pedaliaceae</taxon>
        <taxon>Sesamum</taxon>
    </lineage>
</organism>
<dbReference type="Proteomes" id="UP001289374">
    <property type="component" value="Unassembled WGS sequence"/>
</dbReference>
<evidence type="ECO:0000313" key="2">
    <source>
        <dbReference type="EMBL" id="KAK4407657.1"/>
    </source>
</evidence>
<evidence type="ECO:0000256" key="1">
    <source>
        <dbReference type="SAM" id="Phobius"/>
    </source>
</evidence>
<dbReference type="PANTHER" id="PTHR34132">
    <property type="entry name" value="EMB|CAB87627.1-RELATED"/>
    <property type="match status" value="1"/>
</dbReference>
<proteinExistence type="predicted"/>
<sequence>MCPLRIILIFLSATLAGFFVVKNLKSPTGPQNEDVGEENEPAKAVPISSKVSAAVGKGFWTFVDMASGSSILSDLVNGIELVGTGLEQHCPEIHVSCWGFFEPSGIINLHLLPLLAMLTTVLLFLVGGNWSLEPLCLAIATGD</sequence>
<keyword evidence="1" id="KW-0472">Membrane</keyword>
<keyword evidence="3" id="KW-1185">Reference proteome</keyword>
<dbReference type="EMBL" id="JACGWL010000002">
    <property type="protein sequence ID" value="KAK4407657.1"/>
    <property type="molecule type" value="Genomic_DNA"/>
</dbReference>
<dbReference type="AlphaFoldDB" id="A0AAE2C3G1"/>